<reference evidence="2 3" key="3">
    <citation type="submission" date="2022-01" db="EMBL/GenBank/DDBJ databases">
        <title>VMRC isolate genome collection.</title>
        <authorList>
            <person name="France M."/>
            <person name="Rutt L."/>
            <person name="Humphrys M."/>
            <person name="Ravel J."/>
        </authorList>
    </citation>
    <scope>NUCLEOTIDE SEQUENCE [LARGE SCALE GENOMIC DNA]</scope>
    <source>
        <strain evidence="2 3">C0030B4</strain>
    </source>
</reference>
<dbReference type="RefSeq" id="WP_003716498.1">
    <property type="nucleotide sequence ID" value="NZ_CAKMAX010000016.1"/>
</dbReference>
<dbReference type="Proteomes" id="UP001527392">
    <property type="component" value="Unassembled WGS sequence"/>
</dbReference>
<evidence type="ECO:0000313" key="3">
    <source>
        <dbReference type="Proteomes" id="UP001527392"/>
    </source>
</evidence>
<dbReference type="GO" id="GO:0006547">
    <property type="term" value="P:L-histidine metabolic process"/>
    <property type="evidence" value="ECO:0007669"/>
    <property type="project" value="InterPro"/>
</dbReference>
<reference evidence="1" key="2">
    <citation type="submission" date="2015-02" db="EMBL/GenBank/DDBJ databases">
        <authorList>
            <person name="Chooi Y.-H."/>
        </authorList>
    </citation>
    <scope>NUCLEOTIDE SEQUENCE</scope>
    <source>
        <strain evidence="1">IPLA11050</strain>
    </source>
</reference>
<dbReference type="AlphaFoldDB" id="A0A0M6VW74"/>
<name>A0A0M6VW74_9LACO</name>
<protein>
    <submittedName>
        <fullName evidence="1">HdcB protein</fullName>
    </submittedName>
    <submittedName>
        <fullName evidence="2">Histidine decarboxylase maturation protein HdcB</fullName>
    </submittedName>
</protein>
<dbReference type="EMBL" id="JAKHMS010000017">
    <property type="protein sequence ID" value="MCZ3781873.1"/>
    <property type="molecule type" value="Genomic_DNA"/>
</dbReference>
<gene>
    <name evidence="1" type="primary">hdcB</name>
    <name evidence="2" type="ORF">L2504_06980</name>
</gene>
<dbReference type="InterPro" id="IPR035227">
    <property type="entry name" value="HdcB"/>
</dbReference>
<reference evidence="1" key="1">
    <citation type="journal article" date="1985" name="Appl. Environ. Microbiol.">
        <title>Isolation of histamine-producing Lactobacillus buchneri from Swiss cheese implicated in a food poisoning outbreak.</title>
        <authorList>
            <person name="Sumner S.S."/>
            <person name="Speckhard M.W."/>
            <person name="Somers E.B."/>
            <person name="Taylor S.L."/>
        </authorList>
    </citation>
    <scope>NUCLEOTIDE SEQUENCE</scope>
    <source>
        <strain evidence="1">IPLA11050</strain>
    </source>
</reference>
<organism evidence="1">
    <name type="scientific">Limosilactobacillus vaginalis</name>
    <dbReference type="NCBI Taxonomy" id="1633"/>
    <lineage>
        <taxon>Bacteria</taxon>
        <taxon>Bacillati</taxon>
        <taxon>Bacillota</taxon>
        <taxon>Bacilli</taxon>
        <taxon>Lactobacillales</taxon>
        <taxon>Lactobacillaceae</taxon>
        <taxon>Limosilactobacillus</taxon>
    </lineage>
</organism>
<dbReference type="EMBL" id="LN828720">
    <property type="protein sequence ID" value="CFW93824.1"/>
    <property type="molecule type" value="Genomic_DNA"/>
</dbReference>
<evidence type="ECO:0000313" key="2">
    <source>
        <dbReference type="EMBL" id="MCZ3781873.1"/>
    </source>
</evidence>
<accession>A0A0M6VW74</accession>
<sequence length="174" mass="19923">MTDNYNVSVQRIKKVVPASLITSEFKQAIERINERMSQVIVNDKHGSKEILMTSIHNFYRYADGEITPFAKSGVKSVEFIKGTPHGKVVINFLDSGCLQLDDIISGRAFDFIQDIKPREINHAGYDNTIRGEFPQLLDPDHAEEIDRLRRWMQDGHISHYEYDDANPVYPKAGK</sequence>
<proteinExistence type="predicted"/>
<evidence type="ECO:0000313" key="1">
    <source>
        <dbReference type="EMBL" id="CFW93824.1"/>
    </source>
</evidence>
<keyword evidence="3" id="KW-1185">Reference proteome</keyword>
<dbReference type="Pfam" id="PF17528">
    <property type="entry name" value="HdcB"/>
    <property type="match status" value="1"/>
</dbReference>